<keyword evidence="7" id="KW-1185">Reference proteome</keyword>
<organism evidence="6 7">
    <name type="scientific">Ustilago hordei</name>
    <name type="common">Barley covered smut fungus</name>
    <dbReference type="NCBI Taxonomy" id="120017"/>
    <lineage>
        <taxon>Eukaryota</taxon>
        <taxon>Fungi</taxon>
        <taxon>Dikarya</taxon>
        <taxon>Basidiomycota</taxon>
        <taxon>Ustilaginomycotina</taxon>
        <taxon>Ustilaginomycetes</taxon>
        <taxon>Ustilaginales</taxon>
        <taxon>Ustilaginaceae</taxon>
        <taxon>Ustilago</taxon>
    </lineage>
</organism>
<dbReference type="SUPFAM" id="SSF51316">
    <property type="entry name" value="Mss4-like"/>
    <property type="match status" value="1"/>
</dbReference>
<dbReference type="STRING" id="1128400.I2G1S9"/>
<dbReference type="GO" id="GO:0046872">
    <property type="term" value="F:metal ion binding"/>
    <property type="evidence" value="ECO:0007669"/>
    <property type="project" value="UniProtKB-KW"/>
</dbReference>
<dbReference type="OrthoDB" id="428768at2759"/>
<reference evidence="6 7" key="1">
    <citation type="journal article" date="2012" name="Plant Cell">
        <title>Genome comparison of barley and maize smut fungi reveals targeted loss of RNA silencing components and species-specific presence of transposable elements.</title>
        <authorList>
            <person name="Laurie J.D."/>
            <person name="Ali S."/>
            <person name="Linning R."/>
            <person name="Mannhaupt G."/>
            <person name="Wong P."/>
            <person name="Gueldener U."/>
            <person name="Muensterkoetter M."/>
            <person name="Moore R."/>
            <person name="Kahmann R."/>
            <person name="Bakkeren G."/>
            <person name="Schirawski J."/>
        </authorList>
    </citation>
    <scope>NUCLEOTIDE SEQUENCE [LARGE SCALE GENOMIC DNA]</scope>
    <source>
        <strain evidence="7">Uh4875-4</strain>
    </source>
</reference>
<feature type="domain" description="CENP-V/GFA" evidence="5">
    <location>
        <begin position="4"/>
        <end position="129"/>
    </location>
</feature>
<dbReference type="Pfam" id="PF04828">
    <property type="entry name" value="GFA"/>
    <property type="match status" value="1"/>
</dbReference>
<dbReference type="InterPro" id="IPR006913">
    <property type="entry name" value="CENP-V/GFA"/>
</dbReference>
<comment type="similarity">
    <text evidence="1">Belongs to the Gfa family.</text>
</comment>
<dbReference type="Proteomes" id="UP000006174">
    <property type="component" value="Unassembled WGS sequence"/>
</dbReference>
<dbReference type="InterPro" id="IPR011057">
    <property type="entry name" value="Mss4-like_sf"/>
</dbReference>
<evidence type="ECO:0000256" key="2">
    <source>
        <dbReference type="ARBA" id="ARBA00022723"/>
    </source>
</evidence>
<keyword evidence="2" id="KW-0479">Metal-binding</keyword>
<dbReference type="PANTHER" id="PTHR33337">
    <property type="entry name" value="GFA DOMAIN-CONTAINING PROTEIN"/>
    <property type="match status" value="1"/>
</dbReference>
<evidence type="ECO:0000259" key="5">
    <source>
        <dbReference type="PROSITE" id="PS51891"/>
    </source>
</evidence>
<sequence>MPPLNGSCLCGNIKITVKDGGLPLKPVTCRCTNCQQTAGAPYSLVAILPEEHVEITGEPKAYKDTTPDSGNHSSRRFCGECGSPIQTVATSRPGTAIIKMGMFAKSGAWGKEIDAPVAQVFTKNKKDWESLVEGAATMQDQTA</sequence>
<evidence type="ECO:0000313" key="7">
    <source>
        <dbReference type="Proteomes" id="UP000006174"/>
    </source>
</evidence>
<dbReference type="PANTHER" id="PTHR33337:SF40">
    <property type="entry name" value="CENP-V_GFA DOMAIN-CONTAINING PROTEIN-RELATED"/>
    <property type="match status" value="1"/>
</dbReference>
<evidence type="ECO:0000256" key="1">
    <source>
        <dbReference type="ARBA" id="ARBA00005495"/>
    </source>
</evidence>
<protein>
    <recommendedName>
        <fullName evidence="5">CENP-V/GFA domain-containing protein</fullName>
    </recommendedName>
</protein>
<name>I2G1S9_USTHO</name>
<gene>
    <name evidence="6" type="ORF">UHOR_02927</name>
</gene>
<evidence type="ECO:0000256" key="4">
    <source>
        <dbReference type="ARBA" id="ARBA00023239"/>
    </source>
</evidence>
<dbReference type="eggNOG" id="ENOG502SA0M">
    <property type="taxonomic scope" value="Eukaryota"/>
</dbReference>
<evidence type="ECO:0000313" key="6">
    <source>
        <dbReference type="EMBL" id="CCF53122.1"/>
    </source>
</evidence>
<dbReference type="EMBL" id="CAGI01000180">
    <property type="protein sequence ID" value="CCF53122.1"/>
    <property type="molecule type" value="Genomic_DNA"/>
</dbReference>
<dbReference type="Gene3D" id="3.90.1590.10">
    <property type="entry name" value="glutathione-dependent formaldehyde- activating enzyme (gfa)"/>
    <property type="match status" value="1"/>
</dbReference>
<comment type="caution">
    <text evidence="6">The sequence shown here is derived from an EMBL/GenBank/DDBJ whole genome shotgun (WGS) entry which is preliminary data.</text>
</comment>
<dbReference type="PROSITE" id="PS51891">
    <property type="entry name" value="CENP_V_GFA"/>
    <property type="match status" value="1"/>
</dbReference>
<keyword evidence="3" id="KW-0862">Zinc</keyword>
<dbReference type="OMA" id="NTACGRP"/>
<dbReference type="HOGENOM" id="CLU_055491_3_3_1"/>
<proteinExistence type="inferred from homology"/>
<keyword evidence="4" id="KW-0456">Lyase</keyword>
<dbReference type="GO" id="GO:0016846">
    <property type="term" value="F:carbon-sulfur lyase activity"/>
    <property type="evidence" value="ECO:0007669"/>
    <property type="project" value="InterPro"/>
</dbReference>
<evidence type="ECO:0000256" key="3">
    <source>
        <dbReference type="ARBA" id="ARBA00022833"/>
    </source>
</evidence>
<accession>I2G1S9</accession>
<dbReference type="AlphaFoldDB" id="I2G1S9"/>